<gene>
    <name evidence="1" type="ORF">PCOR1329_LOCUS32133</name>
</gene>
<dbReference type="Proteomes" id="UP001189429">
    <property type="component" value="Unassembled WGS sequence"/>
</dbReference>
<reference evidence="1" key="1">
    <citation type="submission" date="2023-10" db="EMBL/GenBank/DDBJ databases">
        <authorList>
            <person name="Chen Y."/>
            <person name="Shah S."/>
            <person name="Dougan E. K."/>
            <person name="Thang M."/>
            <person name="Chan C."/>
        </authorList>
    </citation>
    <scope>NUCLEOTIDE SEQUENCE [LARGE SCALE GENOMIC DNA]</scope>
</reference>
<dbReference type="EMBL" id="CAUYUJ010012903">
    <property type="protein sequence ID" value="CAK0834841.1"/>
    <property type="molecule type" value="Genomic_DNA"/>
</dbReference>
<comment type="caution">
    <text evidence="1">The sequence shown here is derived from an EMBL/GenBank/DDBJ whole genome shotgun (WGS) entry which is preliminary data.</text>
</comment>
<proteinExistence type="predicted"/>
<name>A0ABN9SS67_9DINO</name>
<evidence type="ECO:0000313" key="1">
    <source>
        <dbReference type="EMBL" id="CAK0834841.1"/>
    </source>
</evidence>
<sequence>MQLQAGSAWASKGDCCLTCTLVVDSILTCESAASEGGRGPSRKAAGLLRSPRAFREVFGVFLEGWEAFPEGPGDLRAFREGPPLLAAPPCARRQARVLASLTGTLSCRGLASFACALHLHPGAQGPCLLDLHLARVSPPELAL</sequence>
<organism evidence="1 2">
    <name type="scientific">Prorocentrum cordatum</name>
    <dbReference type="NCBI Taxonomy" id="2364126"/>
    <lineage>
        <taxon>Eukaryota</taxon>
        <taxon>Sar</taxon>
        <taxon>Alveolata</taxon>
        <taxon>Dinophyceae</taxon>
        <taxon>Prorocentrales</taxon>
        <taxon>Prorocentraceae</taxon>
        <taxon>Prorocentrum</taxon>
    </lineage>
</organism>
<protein>
    <submittedName>
        <fullName evidence="1">Uncharacterized protein</fullName>
    </submittedName>
</protein>
<keyword evidence="2" id="KW-1185">Reference proteome</keyword>
<evidence type="ECO:0000313" key="2">
    <source>
        <dbReference type="Proteomes" id="UP001189429"/>
    </source>
</evidence>
<accession>A0ABN9SS67</accession>